<accession>A0A183KSM9</accession>
<dbReference type="WBParaSite" id="SCUD_0001806901-mRNA-1">
    <property type="protein sequence ID" value="SCUD_0001806901-mRNA-1"/>
    <property type="gene ID" value="SCUD_0001806901"/>
</dbReference>
<evidence type="ECO:0000313" key="3">
    <source>
        <dbReference type="Proteomes" id="UP000279833"/>
    </source>
</evidence>
<evidence type="ECO:0000313" key="2">
    <source>
        <dbReference type="EMBL" id="VDP64819.1"/>
    </source>
</evidence>
<dbReference type="Proteomes" id="UP000279833">
    <property type="component" value="Unassembled WGS sequence"/>
</dbReference>
<dbReference type="EMBL" id="UZAK01040578">
    <property type="protein sequence ID" value="VDP64819.1"/>
    <property type="molecule type" value="Genomic_DNA"/>
</dbReference>
<dbReference type="AlphaFoldDB" id="A0A183KSM9"/>
<name>A0A183KSM9_9TREM</name>
<proteinExistence type="predicted"/>
<organism evidence="4">
    <name type="scientific">Schistosoma curassoni</name>
    <dbReference type="NCBI Taxonomy" id="6186"/>
    <lineage>
        <taxon>Eukaryota</taxon>
        <taxon>Metazoa</taxon>
        <taxon>Spiralia</taxon>
        <taxon>Lophotrochozoa</taxon>
        <taxon>Platyhelminthes</taxon>
        <taxon>Trematoda</taxon>
        <taxon>Digenea</taxon>
        <taxon>Strigeidida</taxon>
        <taxon>Schistosomatoidea</taxon>
        <taxon>Schistosomatidae</taxon>
        <taxon>Schistosoma</taxon>
    </lineage>
</organism>
<evidence type="ECO:0000313" key="4">
    <source>
        <dbReference type="WBParaSite" id="SCUD_0001806901-mRNA-1"/>
    </source>
</evidence>
<keyword evidence="3" id="KW-1185">Reference proteome</keyword>
<sequence length="42" mass="4644">MNHGKDAALINFEPISPTRVVPQTPSRQIPPPLPPRLKTEAE</sequence>
<protein>
    <submittedName>
        <fullName evidence="2 4">Uncharacterized protein</fullName>
    </submittedName>
</protein>
<gene>
    <name evidence="2" type="ORF">SCUD_LOCUS18066</name>
</gene>
<reference evidence="2 3" key="2">
    <citation type="submission" date="2018-11" db="EMBL/GenBank/DDBJ databases">
        <authorList>
            <consortium name="Pathogen Informatics"/>
        </authorList>
    </citation>
    <scope>NUCLEOTIDE SEQUENCE [LARGE SCALE GENOMIC DNA]</scope>
    <source>
        <strain evidence="2">Dakar</strain>
        <strain evidence="3">Dakar, Senegal</strain>
    </source>
</reference>
<evidence type="ECO:0000256" key="1">
    <source>
        <dbReference type="SAM" id="MobiDB-lite"/>
    </source>
</evidence>
<reference evidence="4" key="1">
    <citation type="submission" date="2016-06" db="UniProtKB">
        <authorList>
            <consortium name="WormBaseParasite"/>
        </authorList>
    </citation>
    <scope>IDENTIFICATION</scope>
</reference>
<feature type="region of interest" description="Disordered" evidence="1">
    <location>
        <begin position="1"/>
        <end position="42"/>
    </location>
</feature>